<accession>A0ABW6SKI2</accession>
<dbReference type="CDD" id="cd00140">
    <property type="entry name" value="beta_clamp"/>
    <property type="match status" value="1"/>
</dbReference>
<evidence type="ECO:0000256" key="6">
    <source>
        <dbReference type="ARBA" id="ARBA00022705"/>
    </source>
</evidence>
<dbReference type="PANTHER" id="PTHR30478:SF0">
    <property type="entry name" value="BETA SLIDING CLAMP"/>
    <property type="match status" value="1"/>
</dbReference>
<evidence type="ECO:0000256" key="2">
    <source>
        <dbReference type="ARBA" id="ARBA00010752"/>
    </source>
</evidence>
<evidence type="ECO:0000259" key="10">
    <source>
        <dbReference type="Pfam" id="PF00712"/>
    </source>
</evidence>
<dbReference type="RefSeq" id="WP_387409387.1">
    <property type="nucleotide sequence ID" value="NZ_JBIASD010000004.1"/>
</dbReference>
<dbReference type="NCBIfam" id="TIGR00663">
    <property type="entry name" value="dnan"/>
    <property type="match status" value="1"/>
</dbReference>
<protein>
    <recommendedName>
        <fullName evidence="9">Beta sliding clamp</fullName>
    </recommendedName>
</protein>
<keyword evidence="6 9" id="KW-0235">DNA replication</keyword>
<comment type="caution">
    <text evidence="13">The sequence shown here is derived from an EMBL/GenBank/DDBJ whole genome shotgun (WGS) entry which is preliminary data.</text>
</comment>
<evidence type="ECO:0000256" key="9">
    <source>
        <dbReference type="PIRNR" id="PIRNR000804"/>
    </source>
</evidence>
<keyword evidence="3 9" id="KW-0963">Cytoplasm</keyword>
<feature type="domain" description="DNA polymerase III beta sliding clamp central" evidence="11">
    <location>
        <begin position="126"/>
        <end position="236"/>
    </location>
</feature>
<dbReference type="Pfam" id="PF02768">
    <property type="entry name" value="DNA_pol3_beta_3"/>
    <property type="match status" value="1"/>
</dbReference>
<proteinExistence type="inferred from homology"/>
<dbReference type="PIRSF" id="PIRSF000804">
    <property type="entry name" value="DNA_pol_III_b"/>
    <property type="match status" value="1"/>
</dbReference>
<keyword evidence="4 9" id="KW-0808">Transferase</keyword>
<comment type="similarity">
    <text evidence="2 9">Belongs to the beta sliding clamp family.</text>
</comment>
<evidence type="ECO:0000256" key="7">
    <source>
        <dbReference type="ARBA" id="ARBA00022932"/>
    </source>
</evidence>
<dbReference type="PANTHER" id="PTHR30478">
    <property type="entry name" value="DNA POLYMERASE III SUBUNIT BETA"/>
    <property type="match status" value="1"/>
</dbReference>
<evidence type="ECO:0000313" key="14">
    <source>
        <dbReference type="Proteomes" id="UP001602013"/>
    </source>
</evidence>
<dbReference type="EMBL" id="JBIASD010000004">
    <property type="protein sequence ID" value="MFF3665391.1"/>
    <property type="molecule type" value="Genomic_DNA"/>
</dbReference>
<sequence length="362" mass="37799">MRMNIGRDDLLDAVAWTARALSARPSVPVLSGLLLEAGDGLRLSAYDYDTSRSATASAVVAEPGKVLLSGRVLSEIVKSLPAGIVDLSLNGHEVTIRSGRAEFALPTMHVDDYPTLPALPEPTGTVDAAVLAAGVARVVPATTNDDTVPILTGVRADFGDDTVTLTATDRYRIASTTIPWAATQPGTEAGAMIPARHLGDITKSLRGSATVAISDGLAAISGQGRTTTLRLLDPQFIDYKSRLGTDGYTIWAEADVAPLIEAVKRVALVAERNTPVRLAFTPGEVLVRAGSGDIGRGAETVPADVDGAGIEIAFQPTFLLDGLAGVPGSRARIGMATPSKPALITPDGEEPYRYLVMPLRIS</sequence>
<comment type="function">
    <text evidence="9">Confers DNA tethering and processivity to DNA polymerases and other proteins. Acts as a clamp, forming a ring around DNA (a reaction catalyzed by the clamp-loading complex) which diffuses in an ATP-independent manner freely and bidirectionally along dsDNA. Initially characterized for its ability to contact the catalytic subunit of DNA polymerase III (Pol III), a complex, multichain enzyme responsible for most of the replicative synthesis in bacteria; Pol III exhibits 3'-5' exonuclease proofreading activity. The beta chain is required for initiation of replication as well as for processivity of DNA replication.</text>
</comment>
<dbReference type="InterPro" id="IPR022637">
    <property type="entry name" value="DNA_polIII_beta_cen"/>
</dbReference>
<dbReference type="InterPro" id="IPR022635">
    <property type="entry name" value="DNA_polIII_beta_C"/>
</dbReference>
<evidence type="ECO:0000259" key="12">
    <source>
        <dbReference type="Pfam" id="PF02768"/>
    </source>
</evidence>
<dbReference type="SUPFAM" id="SSF55979">
    <property type="entry name" value="DNA clamp"/>
    <property type="match status" value="3"/>
</dbReference>
<organism evidence="13 14">
    <name type="scientific">Microtetraspora malaysiensis</name>
    <dbReference type="NCBI Taxonomy" id="161358"/>
    <lineage>
        <taxon>Bacteria</taxon>
        <taxon>Bacillati</taxon>
        <taxon>Actinomycetota</taxon>
        <taxon>Actinomycetes</taxon>
        <taxon>Streptosporangiales</taxon>
        <taxon>Streptosporangiaceae</taxon>
        <taxon>Microtetraspora</taxon>
    </lineage>
</organism>
<keyword evidence="8" id="KW-0238">DNA-binding</keyword>
<dbReference type="InterPro" id="IPR022634">
    <property type="entry name" value="DNA_polIII_beta_N"/>
</dbReference>
<evidence type="ECO:0000256" key="1">
    <source>
        <dbReference type="ARBA" id="ARBA00004496"/>
    </source>
</evidence>
<dbReference type="Pfam" id="PF02767">
    <property type="entry name" value="DNA_pol3_beta_2"/>
    <property type="match status" value="1"/>
</dbReference>
<dbReference type="Gene3D" id="3.10.150.10">
    <property type="entry name" value="DNA Polymerase III, subunit A, domain 2"/>
    <property type="match status" value="3"/>
</dbReference>
<dbReference type="Pfam" id="PF00712">
    <property type="entry name" value="DNA_pol3_beta"/>
    <property type="match status" value="1"/>
</dbReference>
<reference evidence="13 14" key="1">
    <citation type="submission" date="2024-10" db="EMBL/GenBank/DDBJ databases">
        <title>The Natural Products Discovery Center: Release of the First 8490 Sequenced Strains for Exploring Actinobacteria Biosynthetic Diversity.</title>
        <authorList>
            <person name="Kalkreuter E."/>
            <person name="Kautsar S.A."/>
            <person name="Yang D."/>
            <person name="Bader C.D."/>
            <person name="Teijaro C.N."/>
            <person name="Fluegel L."/>
            <person name="Davis C.M."/>
            <person name="Simpson J.R."/>
            <person name="Lauterbach L."/>
            <person name="Steele A.D."/>
            <person name="Gui C."/>
            <person name="Meng S."/>
            <person name="Li G."/>
            <person name="Viehrig K."/>
            <person name="Ye F."/>
            <person name="Su P."/>
            <person name="Kiefer A.F."/>
            <person name="Nichols A."/>
            <person name="Cepeda A.J."/>
            <person name="Yan W."/>
            <person name="Fan B."/>
            <person name="Jiang Y."/>
            <person name="Adhikari A."/>
            <person name="Zheng C.-J."/>
            <person name="Schuster L."/>
            <person name="Cowan T.M."/>
            <person name="Smanski M.J."/>
            <person name="Chevrette M.G."/>
            <person name="De Carvalho L.P.S."/>
            <person name="Shen B."/>
        </authorList>
    </citation>
    <scope>NUCLEOTIDE SEQUENCE [LARGE SCALE GENOMIC DNA]</scope>
    <source>
        <strain evidence="13 14">NPDC002173</strain>
    </source>
</reference>
<evidence type="ECO:0000313" key="13">
    <source>
        <dbReference type="EMBL" id="MFF3665391.1"/>
    </source>
</evidence>
<keyword evidence="14" id="KW-1185">Reference proteome</keyword>
<dbReference type="GO" id="GO:0003887">
    <property type="term" value="F:DNA-directed DNA polymerase activity"/>
    <property type="evidence" value="ECO:0007669"/>
    <property type="project" value="UniProtKB-EC"/>
</dbReference>
<name>A0ABW6SKI2_9ACTN</name>
<dbReference type="SMART" id="SM00480">
    <property type="entry name" value="POL3Bc"/>
    <property type="match status" value="1"/>
</dbReference>
<dbReference type="InterPro" id="IPR046938">
    <property type="entry name" value="DNA_clamp_sf"/>
</dbReference>
<feature type="domain" description="DNA polymerase III beta sliding clamp C-terminal" evidence="12">
    <location>
        <begin position="251"/>
        <end position="360"/>
    </location>
</feature>
<feature type="domain" description="DNA polymerase III beta sliding clamp N-terminal" evidence="10">
    <location>
        <begin position="1"/>
        <end position="117"/>
    </location>
</feature>
<dbReference type="InterPro" id="IPR001001">
    <property type="entry name" value="DNA_polIII_beta"/>
</dbReference>
<comment type="subcellular location">
    <subcellularLocation>
        <location evidence="1 9">Cytoplasm</location>
    </subcellularLocation>
</comment>
<evidence type="ECO:0000256" key="4">
    <source>
        <dbReference type="ARBA" id="ARBA00022679"/>
    </source>
</evidence>
<comment type="subunit">
    <text evidence="9">Forms a ring-shaped head-to-tail homodimer around DNA.</text>
</comment>
<evidence type="ECO:0000256" key="3">
    <source>
        <dbReference type="ARBA" id="ARBA00022490"/>
    </source>
</evidence>
<evidence type="ECO:0000256" key="8">
    <source>
        <dbReference type="ARBA" id="ARBA00023125"/>
    </source>
</evidence>
<gene>
    <name evidence="13" type="primary">dnaN</name>
    <name evidence="13" type="ORF">ACFYXI_07335</name>
</gene>
<keyword evidence="7 9" id="KW-0239">DNA-directed DNA polymerase</keyword>
<evidence type="ECO:0000259" key="11">
    <source>
        <dbReference type="Pfam" id="PF02767"/>
    </source>
</evidence>
<evidence type="ECO:0000256" key="5">
    <source>
        <dbReference type="ARBA" id="ARBA00022695"/>
    </source>
</evidence>
<dbReference type="Proteomes" id="UP001602013">
    <property type="component" value="Unassembled WGS sequence"/>
</dbReference>
<keyword evidence="5 9" id="KW-0548">Nucleotidyltransferase</keyword>